<reference evidence="2" key="1">
    <citation type="journal article" date="2019" name="Int. J. Syst. Evol. Microbiol.">
        <title>The Global Catalogue of Microorganisms (GCM) 10K type strain sequencing project: providing services to taxonomists for standard genome sequencing and annotation.</title>
        <authorList>
            <consortium name="The Broad Institute Genomics Platform"/>
            <consortium name="The Broad Institute Genome Sequencing Center for Infectious Disease"/>
            <person name="Wu L."/>
            <person name="Ma J."/>
        </authorList>
    </citation>
    <scope>NUCLEOTIDE SEQUENCE [LARGE SCALE GENOMIC DNA]</scope>
    <source>
        <strain evidence="2">CGMCC 4.7020</strain>
    </source>
</reference>
<dbReference type="RefSeq" id="WP_381329132.1">
    <property type="nucleotide sequence ID" value="NZ_JBHTMM010000041.1"/>
</dbReference>
<gene>
    <name evidence="1" type="ORF">ACFQ5X_28320</name>
</gene>
<name>A0ABW3XJF5_9ACTN</name>
<organism evidence="1 2">
    <name type="scientific">Streptomyces kaempferi</name>
    <dbReference type="NCBI Taxonomy" id="333725"/>
    <lineage>
        <taxon>Bacteria</taxon>
        <taxon>Bacillati</taxon>
        <taxon>Actinomycetota</taxon>
        <taxon>Actinomycetes</taxon>
        <taxon>Kitasatosporales</taxon>
        <taxon>Streptomycetaceae</taxon>
        <taxon>Streptomyces</taxon>
    </lineage>
</organism>
<evidence type="ECO:0000313" key="1">
    <source>
        <dbReference type="EMBL" id="MFD1309752.1"/>
    </source>
</evidence>
<dbReference type="Proteomes" id="UP001597058">
    <property type="component" value="Unassembled WGS sequence"/>
</dbReference>
<protein>
    <submittedName>
        <fullName evidence="1">Uncharacterized protein</fullName>
    </submittedName>
</protein>
<keyword evidence="2" id="KW-1185">Reference proteome</keyword>
<evidence type="ECO:0000313" key="2">
    <source>
        <dbReference type="Proteomes" id="UP001597058"/>
    </source>
</evidence>
<sequence length="70" mass="7943">MTDEEKIAEMAKRTQRMADDKAWIFEAIPEVFPEKHGGQQVRGRLTAVVKATGLTREYVARIRDGKVKPS</sequence>
<dbReference type="EMBL" id="JBHTMM010000041">
    <property type="protein sequence ID" value="MFD1309752.1"/>
    <property type="molecule type" value="Genomic_DNA"/>
</dbReference>
<comment type="caution">
    <text evidence="1">The sequence shown here is derived from an EMBL/GenBank/DDBJ whole genome shotgun (WGS) entry which is preliminary data.</text>
</comment>
<accession>A0ABW3XJF5</accession>
<proteinExistence type="predicted"/>